<protein>
    <submittedName>
        <fullName evidence="1">(apollo) hypothetical protein</fullName>
    </submittedName>
</protein>
<reference evidence="1" key="1">
    <citation type="submission" date="2021-04" db="EMBL/GenBank/DDBJ databases">
        <authorList>
            <person name="Tunstrom K."/>
        </authorList>
    </citation>
    <scope>NUCLEOTIDE SEQUENCE</scope>
</reference>
<evidence type="ECO:0000313" key="1">
    <source>
        <dbReference type="EMBL" id="CAG4989139.1"/>
    </source>
</evidence>
<keyword evidence="2" id="KW-1185">Reference proteome</keyword>
<dbReference type="Proteomes" id="UP000691718">
    <property type="component" value="Unassembled WGS sequence"/>
</dbReference>
<gene>
    <name evidence="1" type="ORF">PAPOLLO_LOCUS11759</name>
</gene>
<dbReference type="EMBL" id="CAJQZP010000851">
    <property type="protein sequence ID" value="CAG4989139.1"/>
    <property type="molecule type" value="Genomic_DNA"/>
</dbReference>
<sequence>MEIAVPKAPVNIHITPDYETPENIGDISLLQQNQSVSCKKQKQENKLKRNLGQSYVTTSGKTIENRQMKELPSE</sequence>
<organism evidence="1 2">
    <name type="scientific">Parnassius apollo</name>
    <name type="common">Apollo butterfly</name>
    <name type="synonym">Papilio apollo</name>
    <dbReference type="NCBI Taxonomy" id="110799"/>
    <lineage>
        <taxon>Eukaryota</taxon>
        <taxon>Metazoa</taxon>
        <taxon>Ecdysozoa</taxon>
        <taxon>Arthropoda</taxon>
        <taxon>Hexapoda</taxon>
        <taxon>Insecta</taxon>
        <taxon>Pterygota</taxon>
        <taxon>Neoptera</taxon>
        <taxon>Endopterygota</taxon>
        <taxon>Lepidoptera</taxon>
        <taxon>Glossata</taxon>
        <taxon>Ditrysia</taxon>
        <taxon>Papilionoidea</taxon>
        <taxon>Papilionidae</taxon>
        <taxon>Parnassiinae</taxon>
        <taxon>Parnassini</taxon>
        <taxon>Parnassius</taxon>
        <taxon>Parnassius</taxon>
    </lineage>
</organism>
<proteinExistence type="predicted"/>
<accession>A0A8S3WXQ1</accession>
<comment type="caution">
    <text evidence="1">The sequence shown here is derived from an EMBL/GenBank/DDBJ whole genome shotgun (WGS) entry which is preliminary data.</text>
</comment>
<dbReference type="AlphaFoldDB" id="A0A8S3WXQ1"/>
<name>A0A8S3WXQ1_PARAO</name>
<evidence type="ECO:0000313" key="2">
    <source>
        <dbReference type="Proteomes" id="UP000691718"/>
    </source>
</evidence>